<organism evidence="1 2">
    <name type="scientific">Ataeniobius toweri</name>
    <dbReference type="NCBI Taxonomy" id="208326"/>
    <lineage>
        <taxon>Eukaryota</taxon>
        <taxon>Metazoa</taxon>
        <taxon>Chordata</taxon>
        <taxon>Craniata</taxon>
        <taxon>Vertebrata</taxon>
        <taxon>Euteleostomi</taxon>
        <taxon>Actinopterygii</taxon>
        <taxon>Neopterygii</taxon>
        <taxon>Teleostei</taxon>
        <taxon>Neoteleostei</taxon>
        <taxon>Acanthomorphata</taxon>
        <taxon>Ovalentaria</taxon>
        <taxon>Atherinomorphae</taxon>
        <taxon>Cyprinodontiformes</taxon>
        <taxon>Goodeidae</taxon>
        <taxon>Ataeniobius</taxon>
    </lineage>
</organism>
<evidence type="ECO:0000313" key="2">
    <source>
        <dbReference type="Proteomes" id="UP001345963"/>
    </source>
</evidence>
<evidence type="ECO:0000313" key="1">
    <source>
        <dbReference type="EMBL" id="MED6256482.1"/>
    </source>
</evidence>
<gene>
    <name evidence="1" type="ORF">ATANTOWER_027240</name>
</gene>
<protein>
    <submittedName>
        <fullName evidence="1">Uncharacterized protein</fullName>
    </submittedName>
</protein>
<comment type="caution">
    <text evidence="1">The sequence shown here is derived from an EMBL/GenBank/DDBJ whole genome shotgun (WGS) entry which is preliminary data.</text>
</comment>
<accession>A0ABU7C0R6</accession>
<proteinExistence type="predicted"/>
<reference evidence="1 2" key="1">
    <citation type="submission" date="2021-07" db="EMBL/GenBank/DDBJ databases">
        <authorList>
            <person name="Palmer J.M."/>
        </authorList>
    </citation>
    <scope>NUCLEOTIDE SEQUENCE [LARGE SCALE GENOMIC DNA]</scope>
    <source>
        <strain evidence="1 2">AT_MEX2019</strain>
        <tissue evidence="1">Muscle</tissue>
    </source>
</reference>
<sequence>MLLHKRNIDWRSFDLTKNKVSATVTLKLSTESPKPSSTCSFDSLSPEEGWQGMWWIITMVPTLQYSLYSGKEMHKLR</sequence>
<keyword evidence="2" id="KW-1185">Reference proteome</keyword>
<dbReference type="EMBL" id="JAHUTI010075456">
    <property type="protein sequence ID" value="MED6256482.1"/>
    <property type="molecule type" value="Genomic_DNA"/>
</dbReference>
<name>A0ABU7C0R6_9TELE</name>
<dbReference type="Proteomes" id="UP001345963">
    <property type="component" value="Unassembled WGS sequence"/>
</dbReference>